<accession>A0AAD5MD76</accession>
<keyword evidence="3" id="KW-1185">Reference proteome</keyword>
<feature type="compositionally biased region" description="Polar residues" evidence="1">
    <location>
        <begin position="48"/>
        <end position="59"/>
    </location>
</feature>
<dbReference type="Proteomes" id="UP001196413">
    <property type="component" value="Unassembled WGS sequence"/>
</dbReference>
<evidence type="ECO:0008006" key="4">
    <source>
        <dbReference type="Google" id="ProtNLM"/>
    </source>
</evidence>
<dbReference type="SUPFAM" id="SSF50729">
    <property type="entry name" value="PH domain-like"/>
    <property type="match status" value="1"/>
</dbReference>
<comment type="caution">
    <text evidence="2">The sequence shown here is derived from an EMBL/GenBank/DDBJ whole genome shotgun (WGS) entry which is preliminary data.</text>
</comment>
<feature type="region of interest" description="Disordered" evidence="1">
    <location>
        <begin position="1"/>
        <end position="61"/>
    </location>
</feature>
<evidence type="ECO:0000313" key="2">
    <source>
        <dbReference type="EMBL" id="KAJ1345784.1"/>
    </source>
</evidence>
<protein>
    <recommendedName>
        <fullName evidence="4">PH domain-containing protein</fullName>
    </recommendedName>
</protein>
<reference evidence="2" key="1">
    <citation type="submission" date="2021-06" db="EMBL/GenBank/DDBJ databases">
        <title>Parelaphostrongylus tenuis whole genome reference sequence.</title>
        <authorList>
            <person name="Garwood T.J."/>
            <person name="Larsen P.A."/>
            <person name="Fountain-Jones N.M."/>
            <person name="Garbe J.R."/>
            <person name="Macchietto M.G."/>
            <person name="Kania S.A."/>
            <person name="Gerhold R.W."/>
            <person name="Richards J.E."/>
            <person name="Wolf T.M."/>
        </authorList>
    </citation>
    <scope>NUCLEOTIDE SEQUENCE</scope>
    <source>
        <strain evidence="2">MNPRO001-30</strain>
        <tissue evidence="2">Meninges</tissue>
    </source>
</reference>
<dbReference type="AlphaFoldDB" id="A0AAD5MD76"/>
<sequence length="186" mass="21136">MSAVTKMRRTRPKSYVLATSTSLPETEPMSFSHDDSRELSSLGSLSSIGHTSRSAQKSHNQSHSHRIQKFIAFFTHQNSPAKPRAKRSLTSLPLCRDPLPSTVLRASKLVRQGWLRHQELALGKSGKQRLWQECWAMLYEQSLYLCPHEPVATIAENSDEKVVSRVFIQEELCLCLSRLANIYENN</sequence>
<dbReference type="EMBL" id="JAHQIW010000067">
    <property type="protein sequence ID" value="KAJ1345784.1"/>
    <property type="molecule type" value="Genomic_DNA"/>
</dbReference>
<organism evidence="2 3">
    <name type="scientific">Parelaphostrongylus tenuis</name>
    <name type="common">Meningeal worm</name>
    <dbReference type="NCBI Taxonomy" id="148309"/>
    <lineage>
        <taxon>Eukaryota</taxon>
        <taxon>Metazoa</taxon>
        <taxon>Ecdysozoa</taxon>
        <taxon>Nematoda</taxon>
        <taxon>Chromadorea</taxon>
        <taxon>Rhabditida</taxon>
        <taxon>Rhabditina</taxon>
        <taxon>Rhabditomorpha</taxon>
        <taxon>Strongyloidea</taxon>
        <taxon>Metastrongylidae</taxon>
        <taxon>Parelaphostrongylus</taxon>
    </lineage>
</organism>
<gene>
    <name evidence="2" type="ORF">KIN20_038373</name>
</gene>
<evidence type="ECO:0000313" key="3">
    <source>
        <dbReference type="Proteomes" id="UP001196413"/>
    </source>
</evidence>
<name>A0AAD5MD76_PARTN</name>
<evidence type="ECO:0000256" key="1">
    <source>
        <dbReference type="SAM" id="MobiDB-lite"/>
    </source>
</evidence>
<proteinExistence type="predicted"/>
<feature type="compositionally biased region" description="Basic residues" evidence="1">
    <location>
        <begin position="1"/>
        <end position="12"/>
    </location>
</feature>